<dbReference type="GO" id="GO:0006897">
    <property type="term" value="P:endocytosis"/>
    <property type="evidence" value="ECO:0007669"/>
    <property type="project" value="UniProtKB-KW"/>
</dbReference>
<dbReference type="InterPro" id="IPR008266">
    <property type="entry name" value="Tyr_kinase_AS"/>
</dbReference>
<keyword evidence="30" id="KW-0168">Coated pit</keyword>
<evidence type="ECO:0000256" key="29">
    <source>
        <dbReference type="ARBA" id="ARBA00023137"/>
    </source>
</evidence>
<evidence type="ECO:0000256" key="28">
    <source>
        <dbReference type="ARBA" id="ARBA00023136"/>
    </source>
</evidence>
<feature type="compositionally biased region" description="Low complexity" evidence="40">
    <location>
        <begin position="780"/>
        <end position="798"/>
    </location>
</feature>
<dbReference type="SMART" id="SM00326">
    <property type="entry name" value="SH3"/>
    <property type="match status" value="1"/>
</dbReference>
<evidence type="ECO:0000256" key="2">
    <source>
        <dbReference type="ARBA" id="ARBA00004123"/>
    </source>
</evidence>
<feature type="domain" description="Protein kinase" evidence="42">
    <location>
        <begin position="119"/>
        <end position="378"/>
    </location>
</feature>
<proteinExistence type="inferred from homology"/>
<evidence type="ECO:0000256" key="3">
    <source>
        <dbReference type="ARBA" id="ARBA00004132"/>
    </source>
</evidence>
<evidence type="ECO:0000256" key="12">
    <source>
        <dbReference type="ARBA" id="ARBA00022443"/>
    </source>
</evidence>
<evidence type="ECO:0000256" key="39">
    <source>
        <dbReference type="PROSITE-ProRule" id="PRU10141"/>
    </source>
</evidence>
<dbReference type="GO" id="GO:0005905">
    <property type="term" value="C:clathrin-coated pit"/>
    <property type="evidence" value="ECO:0007669"/>
    <property type="project" value="UniProtKB-SubCell"/>
</dbReference>
<dbReference type="GO" id="GO:0004715">
    <property type="term" value="F:non-membrane spanning protein tyrosine kinase activity"/>
    <property type="evidence" value="ECO:0007669"/>
    <property type="project" value="UniProtKB-EC"/>
</dbReference>
<dbReference type="GO" id="GO:0005768">
    <property type="term" value="C:endosome"/>
    <property type="evidence" value="ECO:0007669"/>
    <property type="project" value="UniProtKB-SubCell"/>
</dbReference>
<dbReference type="Gene3D" id="4.10.680.10">
    <property type="entry name" value="Cdc42-like binding domain"/>
    <property type="match status" value="1"/>
</dbReference>
<dbReference type="InterPro" id="IPR055175">
    <property type="entry name" value="ACK/TNK-like_SAM"/>
</dbReference>
<dbReference type="GO" id="GO:0046872">
    <property type="term" value="F:metal ion binding"/>
    <property type="evidence" value="ECO:0007669"/>
    <property type="project" value="UniProtKB-KW"/>
</dbReference>
<dbReference type="InterPro" id="IPR000719">
    <property type="entry name" value="Prot_kinase_dom"/>
</dbReference>
<dbReference type="InterPro" id="IPR017441">
    <property type="entry name" value="Protein_kinase_ATP_BS"/>
</dbReference>
<evidence type="ECO:0000256" key="26">
    <source>
        <dbReference type="ARBA" id="ARBA00022843"/>
    </source>
</evidence>
<evidence type="ECO:0000313" key="44">
    <source>
        <dbReference type="EMBL" id="CAH0385036.1"/>
    </source>
</evidence>
<evidence type="ECO:0000256" key="7">
    <source>
        <dbReference type="ARBA" id="ARBA00004514"/>
    </source>
</evidence>
<accession>A0A9P0A7K4</accession>
<dbReference type="CDD" id="cd09539">
    <property type="entry name" value="SAM_TNK-like"/>
    <property type="match status" value="1"/>
</dbReference>
<evidence type="ECO:0000256" key="27">
    <source>
        <dbReference type="ARBA" id="ARBA00022949"/>
    </source>
</evidence>
<feature type="region of interest" description="Disordered" evidence="40">
    <location>
        <begin position="536"/>
        <end position="562"/>
    </location>
</feature>
<dbReference type="SUPFAM" id="SSF56112">
    <property type="entry name" value="Protein kinase-like (PK-like)"/>
    <property type="match status" value="1"/>
</dbReference>
<dbReference type="GO" id="GO:0005829">
    <property type="term" value="C:cytosol"/>
    <property type="evidence" value="ECO:0007669"/>
    <property type="project" value="UniProtKB-SubCell"/>
</dbReference>
<evidence type="ECO:0000256" key="33">
    <source>
        <dbReference type="ARBA" id="ARBA00047899"/>
    </source>
</evidence>
<dbReference type="InterPro" id="IPR036028">
    <property type="entry name" value="SH3-like_dom_sf"/>
</dbReference>
<evidence type="ECO:0000256" key="6">
    <source>
        <dbReference type="ARBA" id="ARBA00004236"/>
    </source>
</evidence>
<evidence type="ECO:0000256" key="9">
    <source>
        <dbReference type="ARBA" id="ARBA00004600"/>
    </source>
</evidence>
<sequence>MAVPGNCDSTDAEDGDWLLELLRDIQLEQFLRRLQDDLQVTRLSHFDYVQTEDLEKIGMGKPAARRLLEAVKKKKTAQWRRSLLNKILPVQHSKSATLPKSSDRNLGLGLTCLIQEKEIKLTSKLGDGTFGVVRKGDWQQPNGRTVSVAVKILKQDALSLPGVFEDFVKEVQAMHVLDHPNLIRLYGVVLSQPLMMVTELAPLGSLLDFLRKQCGHTPLPQLWEFAIQVATGMAYLETKRFVHRDLAARNVLLAAQDKVKIGDFGLMRAVPQEEDCYIMTEHKRVPFPWCAPESLKTRQFSHSSDVWMYGVTVWEMFSFGEEPWIGLNGTQILKKIDKEGERLAHPEVCSDEMYHLLLQCWSKDPQKRPTFSSIREFLLKNPCPVMKATQSFEKDGEPGVLRIQQGDAIAIINGQSEHYWWKGQNLRTFDIGNFPRCLMDPQRRKQSEDISKPLQNSFIHTGHGNPYGRSWGSPSAIDEVYLQNPMDPPDILGVSVNDLKSESPSALPSWRKVHYHLAPPASIQAKKQFNYHKLVSKSSRNPKQILRPAPGRPPDPFSPKERISNEVASPLIDFLAEPSVPVSNPVSRSNSDVQSILDEPIDIPEQSAQDRWSDNRSFSNTHQTYANFNFDPQSTHAALFSQNVHEPDPFDTSQIYQALPKSSPQLESGATAAAEFPCNTTSRYYSSTSQSSHINFNNSEAVSCSSQPPSESRTNEATSKSSNEINLRTMLDPKFIAELEKSLGQQEASANKNMNNDINTCKSHHNIPALRPPPSSNRLQQMGSSAVSSSQIQNSWSSKSNILRNSMDRDQRQENSNSSSPSHTFAPVYSNTWAPINFEEVSTGHVNGIRPTYDLASNLSYDTIDKINREFQALKKLNVENQVSQSRPRNTVVRESSQSHVYDPVSSYAPTSAPVYYEYTNQSDQAAMQDRITWLVTEVGTDVTREECLRALQTNCWDVPSATRFIKIEQLLRLGLGSQLECKAALEAVDWNVNQAAARLLDREDNVMTAS</sequence>
<dbReference type="GO" id="GO:0030136">
    <property type="term" value="C:clathrin-coated vesicle"/>
    <property type="evidence" value="ECO:0007669"/>
    <property type="project" value="UniProtKB-SubCell"/>
</dbReference>
<dbReference type="AlphaFoldDB" id="A0A9P0A7K4"/>
<dbReference type="PROSITE" id="PS50011">
    <property type="entry name" value="PROTEIN_KINASE_DOM"/>
    <property type="match status" value="1"/>
</dbReference>
<evidence type="ECO:0000256" key="23">
    <source>
        <dbReference type="ARBA" id="ARBA00022777"/>
    </source>
</evidence>
<keyword evidence="20" id="KW-0479">Metal-binding</keyword>
<keyword evidence="29" id="KW-0829">Tyrosine-protein kinase</keyword>
<evidence type="ECO:0000256" key="18">
    <source>
        <dbReference type="ARBA" id="ARBA00022583"/>
    </source>
</evidence>
<comment type="subcellular location">
    <subcellularLocation>
        <location evidence="8">Cell junction</location>
        <location evidence="8">Adherens junction</location>
    </subcellularLocation>
    <subcellularLocation>
        <location evidence="6">Cell membrane</location>
    </subcellularLocation>
    <subcellularLocation>
        <location evidence="7">Cytoplasm</location>
        <location evidence="7">Cytosol</location>
    </subcellularLocation>
    <subcellularLocation>
        <location evidence="5">Cytoplasmic vesicle membrane</location>
        <topology evidence="5">Peripheral membrane protein</topology>
        <orientation evidence="5">Cytoplasmic side</orientation>
    </subcellularLocation>
    <subcellularLocation>
        <location evidence="3">Cytoplasmic vesicle</location>
        <location evidence="3">Clathrin-coated vesicle</location>
    </subcellularLocation>
    <subcellularLocation>
        <location evidence="4">Endosome</location>
    </subcellularLocation>
    <subcellularLocation>
        <location evidence="9">Membrane</location>
        <location evidence="9">Clathrin-coated pit</location>
    </subcellularLocation>
    <subcellularLocation>
        <location evidence="2">Nucleus</location>
    </subcellularLocation>
</comment>
<dbReference type="SMART" id="SM00219">
    <property type="entry name" value="TyrKc"/>
    <property type="match status" value="1"/>
</dbReference>
<evidence type="ECO:0000256" key="35">
    <source>
        <dbReference type="ARBA" id="ARBA00060742"/>
    </source>
</evidence>
<dbReference type="InterPro" id="IPR001245">
    <property type="entry name" value="Ser-Thr/Tyr_kinase_cat_dom"/>
</dbReference>
<evidence type="ECO:0000256" key="40">
    <source>
        <dbReference type="SAM" id="MobiDB-lite"/>
    </source>
</evidence>
<dbReference type="PANTHER" id="PTHR24418">
    <property type="entry name" value="TYROSINE-PROTEIN KINASE"/>
    <property type="match status" value="1"/>
</dbReference>
<keyword evidence="22" id="KW-0967">Endosome</keyword>
<dbReference type="InterPro" id="IPR037085">
    <property type="entry name" value="Cdc42-bd-like_dom_sf"/>
</dbReference>
<evidence type="ECO:0000256" key="21">
    <source>
        <dbReference type="ARBA" id="ARBA00022741"/>
    </source>
</evidence>
<keyword evidence="25" id="KW-0460">Magnesium</keyword>
<dbReference type="InterPro" id="IPR011009">
    <property type="entry name" value="Kinase-like_dom_sf"/>
</dbReference>
<evidence type="ECO:0000256" key="20">
    <source>
        <dbReference type="ARBA" id="ARBA00022723"/>
    </source>
</evidence>
<keyword evidence="23" id="KW-0418">Kinase</keyword>
<dbReference type="GO" id="GO:0002009">
    <property type="term" value="P:morphogenesis of an epithelium"/>
    <property type="evidence" value="ECO:0007669"/>
    <property type="project" value="UniProtKB-ARBA"/>
</dbReference>
<dbReference type="GO" id="GO:0005524">
    <property type="term" value="F:ATP binding"/>
    <property type="evidence" value="ECO:0007669"/>
    <property type="project" value="UniProtKB-UniRule"/>
</dbReference>
<dbReference type="EMBL" id="OU963863">
    <property type="protein sequence ID" value="CAH0385036.1"/>
    <property type="molecule type" value="Genomic_DNA"/>
</dbReference>
<dbReference type="Proteomes" id="UP001152759">
    <property type="component" value="Chromosome 2"/>
</dbReference>
<keyword evidence="28" id="KW-0472">Membrane</keyword>
<dbReference type="PRINTS" id="PR00109">
    <property type="entry name" value="TYRKINASE"/>
</dbReference>
<feature type="compositionally biased region" description="Polar residues" evidence="40">
    <location>
        <begin position="746"/>
        <end position="761"/>
    </location>
</feature>
<dbReference type="PROSITE" id="PS50030">
    <property type="entry name" value="UBA"/>
    <property type="match status" value="1"/>
</dbReference>
<protein>
    <recommendedName>
        <fullName evidence="36">Activated CDC42 kinase 1</fullName>
        <ecNumber evidence="10">2.7.10.2</ecNumber>
        <ecNumber evidence="11">2.7.11.1</ecNumber>
    </recommendedName>
    <alternativeName>
        <fullName evidence="37">Tyrosine kinase non-receptor protein 2</fullName>
    </alternativeName>
</protein>
<keyword evidence="31" id="KW-0539">Nucleus</keyword>
<evidence type="ECO:0000259" key="42">
    <source>
        <dbReference type="PROSITE" id="PS50011"/>
    </source>
</evidence>
<dbReference type="FunFam" id="3.30.200.20:FF:000107">
    <property type="entry name" value="Putative activated CDC42 kinase 1"/>
    <property type="match status" value="1"/>
</dbReference>
<evidence type="ECO:0000256" key="14">
    <source>
        <dbReference type="ARBA" id="ARBA00022481"/>
    </source>
</evidence>
<evidence type="ECO:0000256" key="22">
    <source>
        <dbReference type="ARBA" id="ARBA00022753"/>
    </source>
</evidence>
<keyword evidence="45" id="KW-1185">Reference proteome</keyword>
<dbReference type="Pfam" id="PF07714">
    <property type="entry name" value="PK_Tyr_Ser-Thr"/>
    <property type="match status" value="1"/>
</dbReference>
<evidence type="ECO:0000256" key="16">
    <source>
        <dbReference type="ARBA" id="ARBA00022527"/>
    </source>
</evidence>
<dbReference type="GO" id="GO:0005634">
    <property type="term" value="C:nucleus"/>
    <property type="evidence" value="ECO:0007669"/>
    <property type="project" value="UniProtKB-SubCell"/>
</dbReference>
<evidence type="ECO:0000256" key="17">
    <source>
        <dbReference type="ARBA" id="ARBA00022553"/>
    </source>
</evidence>
<evidence type="ECO:0000256" key="32">
    <source>
        <dbReference type="ARBA" id="ARBA00023329"/>
    </source>
</evidence>
<evidence type="ECO:0000256" key="37">
    <source>
        <dbReference type="ARBA" id="ARBA00077194"/>
    </source>
</evidence>
<comment type="catalytic activity">
    <reaction evidence="33">
        <text>L-threonyl-[protein] + ATP = O-phospho-L-threonyl-[protein] + ADP + H(+)</text>
        <dbReference type="Rhea" id="RHEA:46608"/>
        <dbReference type="Rhea" id="RHEA-COMP:11060"/>
        <dbReference type="Rhea" id="RHEA-COMP:11605"/>
        <dbReference type="ChEBI" id="CHEBI:15378"/>
        <dbReference type="ChEBI" id="CHEBI:30013"/>
        <dbReference type="ChEBI" id="CHEBI:30616"/>
        <dbReference type="ChEBI" id="CHEBI:61977"/>
        <dbReference type="ChEBI" id="CHEBI:456216"/>
        <dbReference type="EC" id="2.7.11.1"/>
    </reaction>
</comment>
<dbReference type="InterPro" id="IPR049587">
    <property type="entry name" value="TNK-like_SAM"/>
</dbReference>
<evidence type="ECO:0000256" key="5">
    <source>
        <dbReference type="ARBA" id="ARBA00004180"/>
    </source>
</evidence>
<evidence type="ECO:0000256" key="15">
    <source>
        <dbReference type="ARBA" id="ARBA00022490"/>
    </source>
</evidence>
<keyword evidence="13" id="KW-1003">Cell membrane</keyword>
<evidence type="ECO:0000256" key="36">
    <source>
        <dbReference type="ARBA" id="ARBA00072244"/>
    </source>
</evidence>
<dbReference type="SUPFAM" id="SSF50044">
    <property type="entry name" value="SH3-domain"/>
    <property type="match status" value="1"/>
</dbReference>
<dbReference type="GO" id="GO:0005886">
    <property type="term" value="C:plasma membrane"/>
    <property type="evidence" value="ECO:0007669"/>
    <property type="project" value="UniProtKB-SubCell"/>
</dbReference>
<evidence type="ECO:0000256" key="1">
    <source>
        <dbReference type="ARBA" id="ARBA00001946"/>
    </source>
</evidence>
<dbReference type="FunFam" id="1.10.510.10:FF:000080">
    <property type="entry name" value="Putative activated CDC42 kinase 1"/>
    <property type="match status" value="1"/>
</dbReference>
<dbReference type="GO" id="GO:0005912">
    <property type="term" value="C:adherens junction"/>
    <property type="evidence" value="ECO:0007669"/>
    <property type="project" value="UniProtKB-SubCell"/>
</dbReference>
<dbReference type="InterPro" id="IPR015116">
    <property type="entry name" value="Cdc42-bd-like"/>
</dbReference>
<keyword evidence="14" id="KW-0488">Methylation</keyword>
<keyword evidence="17" id="KW-0597">Phosphoprotein</keyword>
<keyword evidence="18" id="KW-0254">Endocytosis</keyword>
<dbReference type="GO" id="GO:0004674">
    <property type="term" value="F:protein serine/threonine kinase activity"/>
    <property type="evidence" value="ECO:0007669"/>
    <property type="project" value="UniProtKB-KW"/>
</dbReference>
<keyword evidence="24 39" id="KW-0067">ATP-binding</keyword>
<evidence type="ECO:0000256" key="10">
    <source>
        <dbReference type="ARBA" id="ARBA00011903"/>
    </source>
</evidence>
<dbReference type="Gene3D" id="3.30.200.20">
    <property type="entry name" value="Phosphorylase Kinase, domain 1"/>
    <property type="match status" value="1"/>
</dbReference>
<keyword evidence="27" id="KW-0965">Cell junction</keyword>
<dbReference type="FunFam" id="4.10.680.10:FF:000001">
    <property type="entry name" value="activated CDC42 kinase 1 isoform X1"/>
    <property type="match status" value="1"/>
</dbReference>
<keyword evidence="12 38" id="KW-0728">SH3 domain</keyword>
<evidence type="ECO:0000256" key="38">
    <source>
        <dbReference type="PROSITE-ProRule" id="PRU00192"/>
    </source>
</evidence>
<keyword evidence="32" id="KW-0968">Cytoplasmic vesicle</keyword>
<evidence type="ECO:0000256" key="19">
    <source>
        <dbReference type="ARBA" id="ARBA00022679"/>
    </source>
</evidence>
<dbReference type="KEGG" id="btab:109035132"/>
<dbReference type="Gene3D" id="1.10.510.10">
    <property type="entry name" value="Transferase(Phosphotransferase) domain 1"/>
    <property type="match status" value="1"/>
</dbReference>
<evidence type="ECO:0000256" key="24">
    <source>
        <dbReference type="ARBA" id="ARBA00022840"/>
    </source>
</evidence>
<keyword evidence="19" id="KW-0808">Transferase</keyword>
<comment type="catalytic activity">
    <reaction evidence="34">
        <text>L-seryl-[protein] + ATP = O-phospho-L-seryl-[protein] + ADP + H(+)</text>
        <dbReference type="Rhea" id="RHEA:17989"/>
        <dbReference type="Rhea" id="RHEA-COMP:9863"/>
        <dbReference type="Rhea" id="RHEA-COMP:11604"/>
        <dbReference type="ChEBI" id="CHEBI:15378"/>
        <dbReference type="ChEBI" id="CHEBI:29999"/>
        <dbReference type="ChEBI" id="CHEBI:30616"/>
        <dbReference type="ChEBI" id="CHEBI:83421"/>
        <dbReference type="ChEBI" id="CHEBI:456216"/>
        <dbReference type="EC" id="2.7.11.1"/>
    </reaction>
</comment>
<evidence type="ECO:0000259" key="43">
    <source>
        <dbReference type="PROSITE" id="PS50030"/>
    </source>
</evidence>
<keyword evidence="21 39" id="KW-0547">Nucleotide-binding</keyword>
<evidence type="ECO:0000313" key="45">
    <source>
        <dbReference type="Proteomes" id="UP001152759"/>
    </source>
</evidence>
<evidence type="ECO:0000256" key="34">
    <source>
        <dbReference type="ARBA" id="ARBA00048679"/>
    </source>
</evidence>
<dbReference type="PROSITE" id="PS50002">
    <property type="entry name" value="SH3"/>
    <property type="match status" value="1"/>
</dbReference>
<dbReference type="InterPro" id="IPR050198">
    <property type="entry name" value="Non-receptor_tyrosine_kinases"/>
</dbReference>
<dbReference type="PROSITE" id="PS00107">
    <property type="entry name" value="PROTEIN_KINASE_ATP"/>
    <property type="match status" value="1"/>
</dbReference>
<dbReference type="PROSITE" id="PS00109">
    <property type="entry name" value="PROTEIN_KINASE_TYR"/>
    <property type="match status" value="1"/>
</dbReference>
<evidence type="ECO:0000256" key="8">
    <source>
        <dbReference type="ARBA" id="ARBA00004536"/>
    </source>
</evidence>
<evidence type="ECO:0000256" key="4">
    <source>
        <dbReference type="ARBA" id="ARBA00004177"/>
    </source>
</evidence>
<comment type="similarity">
    <text evidence="35">Belongs to the protein kinase superfamily. Tyr protein kinase family.</text>
</comment>
<dbReference type="EC" id="2.7.10.2" evidence="10"/>
<dbReference type="Pfam" id="PF09027">
    <property type="entry name" value="GTPase_binding"/>
    <property type="match status" value="1"/>
</dbReference>
<comment type="cofactor">
    <cofactor evidence="1">
        <name>Mg(2+)</name>
        <dbReference type="ChEBI" id="CHEBI:18420"/>
    </cofactor>
</comment>
<keyword evidence="26" id="KW-0832">Ubl conjugation</keyword>
<feature type="domain" description="SH3" evidence="41">
    <location>
        <begin position="381"/>
        <end position="444"/>
    </location>
</feature>
<dbReference type="EC" id="2.7.11.1" evidence="11"/>
<evidence type="ECO:0000256" key="31">
    <source>
        <dbReference type="ARBA" id="ARBA00023242"/>
    </source>
</evidence>
<dbReference type="GO" id="GO:0030659">
    <property type="term" value="C:cytoplasmic vesicle membrane"/>
    <property type="evidence" value="ECO:0007669"/>
    <property type="project" value="UniProtKB-SubCell"/>
</dbReference>
<feature type="domain" description="UBA" evidence="43">
    <location>
        <begin position="960"/>
        <end position="1003"/>
    </location>
</feature>
<keyword evidence="15" id="KW-0963">Cytoplasm</keyword>
<feature type="binding site" evidence="39">
    <location>
        <position position="151"/>
    </location>
    <ligand>
        <name>ATP</name>
        <dbReference type="ChEBI" id="CHEBI:30616"/>
    </ligand>
</feature>
<evidence type="ECO:0000256" key="25">
    <source>
        <dbReference type="ARBA" id="ARBA00022842"/>
    </source>
</evidence>
<name>A0A9P0A7K4_BEMTA</name>
<keyword evidence="16" id="KW-0723">Serine/threonine-protein kinase</keyword>
<reference evidence="44" key="1">
    <citation type="submission" date="2021-12" db="EMBL/GenBank/DDBJ databases">
        <authorList>
            <person name="King R."/>
        </authorList>
    </citation>
    <scope>NUCLEOTIDE SEQUENCE</scope>
</reference>
<feature type="region of interest" description="Disordered" evidence="40">
    <location>
        <begin position="746"/>
        <end position="798"/>
    </location>
</feature>
<dbReference type="InterPro" id="IPR015940">
    <property type="entry name" value="UBA"/>
</dbReference>
<gene>
    <name evidence="44" type="ORF">BEMITA_LOCUS4300</name>
</gene>
<evidence type="ECO:0000256" key="30">
    <source>
        <dbReference type="ARBA" id="ARBA00023176"/>
    </source>
</evidence>
<dbReference type="CDD" id="cd05040">
    <property type="entry name" value="PTKc_Ack_like"/>
    <property type="match status" value="1"/>
</dbReference>
<dbReference type="InterPro" id="IPR001452">
    <property type="entry name" value="SH3_domain"/>
</dbReference>
<feature type="region of interest" description="Disordered" evidence="40">
    <location>
        <begin position="699"/>
        <end position="726"/>
    </location>
</feature>
<evidence type="ECO:0000256" key="13">
    <source>
        <dbReference type="ARBA" id="ARBA00022475"/>
    </source>
</evidence>
<evidence type="ECO:0000256" key="11">
    <source>
        <dbReference type="ARBA" id="ARBA00012513"/>
    </source>
</evidence>
<dbReference type="InterPro" id="IPR020635">
    <property type="entry name" value="Tyr_kinase_cat_dom"/>
</dbReference>
<dbReference type="Pfam" id="PF22931">
    <property type="entry name" value="SAM_TNK"/>
    <property type="match status" value="1"/>
</dbReference>
<organism evidence="44 45">
    <name type="scientific">Bemisia tabaci</name>
    <name type="common">Sweetpotato whitefly</name>
    <name type="synonym">Aleurodes tabaci</name>
    <dbReference type="NCBI Taxonomy" id="7038"/>
    <lineage>
        <taxon>Eukaryota</taxon>
        <taxon>Metazoa</taxon>
        <taxon>Ecdysozoa</taxon>
        <taxon>Arthropoda</taxon>
        <taxon>Hexapoda</taxon>
        <taxon>Insecta</taxon>
        <taxon>Pterygota</taxon>
        <taxon>Neoptera</taxon>
        <taxon>Paraneoptera</taxon>
        <taxon>Hemiptera</taxon>
        <taxon>Sternorrhyncha</taxon>
        <taxon>Aleyrodoidea</taxon>
        <taxon>Aleyrodidae</taxon>
        <taxon>Aleyrodinae</taxon>
        <taxon>Bemisia</taxon>
    </lineage>
</organism>
<evidence type="ECO:0000259" key="41">
    <source>
        <dbReference type="PROSITE" id="PS50002"/>
    </source>
</evidence>